<reference evidence="2 3" key="1">
    <citation type="submission" date="2018-02" db="EMBL/GenBank/DDBJ databases">
        <title>Comparative genomics of Pseudomonas syringae.</title>
        <authorList>
            <person name="Hulin M.T."/>
        </authorList>
    </citation>
    <scope>NUCLEOTIDE SEQUENCE [LARGE SCALE GENOMIC DNA]</scope>
    <source>
        <strain evidence="2 3">R2leaf</strain>
    </source>
</reference>
<dbReference type="KEGG" id="pavl:BKM03_12480"/>
<feature type="region of interest" description="Disordered" evidence="1">
    <location>
        <begin position="25"/>
        <end position="45"/>
    </location>
</feature>
<evidence type="ECO:0000313" key="3">
    <source>
        <dbReference type="Proteomes" id="UP000236903"/>
    </source>
</evidence>
<name>A0AAD0DXU9_9PSED</name>
<accession>A0AAD0DXU9</accession>
<gene>
    <name evidence="2" type="ORF">BKM03_12480</name>
</gene>
<proteinExistence type="predicted"/>
<dbReference type="Proteomes" id="UP000236903">
    <property type="component" value="Chromosome"/>
</dbReference>
<protein>
    <submittedName>
        <fullName evidence="2">Uncharacterized protein</fullName>
    </submittedName>
</protein>
<sequence>MSAKGCGAALKPVTLAVSGTPRRQILLPVPGSSRTNEASPGPLLRRTGYRGQAKCRPVRCHTACFCPQGVGADLSAKVAERP</sequence>
<evidence type="ECO:0000256" key="1">
    <source>
        <dbReference type="SAM" id="MobiDB-lite"/>
    </source>
</evidence>
<evidence type="ECO:0000313" key="2">
    <source>
        <dbReference type="EMBL" id="AVB19966.1"/>
    </source>
</evidence>
<organism evidence="2 3">
    <name type="scientific">Pseudomonas avellanae</name>
    <dbReference type="NCBI Taxonomy" id="46257"/>
    <lineage>
        <taxon>Bacteria</taxon>
        <taxon>Pseudomonadati</taxon>
        <taxon>Pseudomonadota</taxon>
        <taxon>Gammaproteobacteria</taxon>
        <taxon>Pseudomonadales</taxon>
        <taxon>Pseudomonadaceae</taxon>
        <taxon>Pseudomonas</taxon>
    </lineage>
</organism>
<dbReference type="AlphaFoldDB" id="A0AAD0DXU9"/>
<dbReference type="EMBL" id="CP026562">
    <property type="protein sequence ID" value="AVB19966.1"/>
    <property type="molecule type" value="Genomic_DNA"/>
</dbReference>